<protein>
    <submittedName>
        <fullName evidence="1">Uncharacterized protein</fullName>
    </submittedName>
</protein>
<proteinExistence type="predicted"/>
<dbReference type="Proteomes" id="UP000244197">
    <property type="component" value="Unassembled WGS sequence"/>
</dbReference>
<reference evidence="1 2" key="1">
    <citation type="submission" date="2017-11" db="EMBL/GenBank/DDBJ databases">
        <title>Population delineation of vibrios coincides with oyster pathogenicity.</title>
        <authorList>
            <person name="Bruto M."/>
            <person name="Labreuche Y."/>
            <person name="James A."/>
            <person name="Piel D."/>
            <person name="Chenivesse S."/>
            <person name="Petton B."/>
            <person name="Polz M.F."/>
            <person name="Le Roux F."/>
        </authorList>
    </citation>
    <scope>NUCLEOTIDE SEQUENCE [LARGE SCALE GENOMIC DNA]</scope>
    <source>
        <strain evidence="1 2">FF_144</strain>
    </source>
</reference>
<gene>
    <name evidence="1" type="ORF">CWO07_00740</name>
</gene>
<name>A0A2T5F1Y9_VIBSP</name>
<organism evidence="1 2">
    <name type="scientific">Vibrio splendidus</name>
    <dbReference type="NCBI Taxonomy" id="29497"/>
    <lineage>
        <taxon>Bacteria</taxon>
        <taxon>Pseudomonadati</taxon>
        <taxon>Pseudomonadota</taxon>
        <taxon>Gammaproteobacteria</taxon>
        <taxon>Vibrionales</taxon>
        <taxon>Vibrionaceae</taxon>
        <taxon>Vibrio</taxon>
    </lineage>
</organism>
<dbReference type="AlphaFoldDB" id="A0A2T5F1Y9"/>
<comment type="caution">
    <text evidence="1">The sequence shown here is derived from an EMBL/GenBank/DDBJ whole genome shotgun (WGS) entry which is preliminary data.</text>
</comment>
<accession>A0A2T5F1Y9</accession>
<evidence type="ECO:0000313" key="2">
    <source>
        <dbReference type="Proteomes" id="UP000244197"/>
    </source>
</evidence>
<evidence type="ECO:0000313" key="1">
    <source>
        <dbReference type="EMBL" id="PTP39848.1"/>
    </source>
</evidence>
<dbReference type="EMBL" id="PIFK01000001">
    <property type="protein sequence ID" value="PTP39848.1"/>
    <property type="molecule type" value="Genomic_DNA"/>
</dbReference>
<sequence length="74" mass="7954">MKLLIDLIAILRVNNTTVRSGKGNGISLLFVLLATIGLDKGWNQNEQTYSNQLSDQLGYVDPWNGSGSGSGCRA</sequence>